<dbReference type="Gene3D" id="3.40.50.10190">
    <property type="entry name" value="BRCT domain"/>
    <property type="match status" value="1"/>
</dbReference>
<dbReference type="PANTHER" id="PTHR12162:SF0">
    <property type="entry name" value="NIBRIN"/>
    <property type="match status" value="1"/>
</dbReference>
<dbReference type="Pfam" id="PF00533">
    <property type="entry name" value="BRCT"/>
    <property type="match status" value="1"/>
</dbReference>
<dbReference type="PANTHER" id="PTHR12162">
    <property type="entry name" value="NIBRIN-RELATED"/>
    <property type="match status" value="1"/>
</dbReference>
<protein>
    <submittedName>
        <fullName evidence="11">GL16334</fullName>
    </submittedName>
</protein>
<comment type="subcellular location">
    <subcellularLocation>
        <location evidence="2">Chromosome</location>
    </subcellularLocation>
    <subcellularLocation>
        <location evidence="1">Nucleus</location>
    </subcellularLocation>
</comment>
<evidence type="ECO:0000256" key="9">
    <source>
        <dbReference type="SAM" id="MobiDB-lite"/>
    </source>
</evidence>
<evidence type="ECO:0000256" key="8">
    <source>
        <dbReference type="ARBA" id="ARBA00044757"/>
    </source>
</evidence>
<proteinExistence type="inferred from homology"/>
<dbReference type="PhylomeDB" id="B4HAF8"/>
<dbReference type="STRING" id="7234.B4HAF8"/>
<dbReference type="GO" id="GO:0007095">
    <property type="term" value="P:mitotic G2 DNA damage checkpoint signaling"/>
    <property type="evidence" value="ECO:0007669"/>
    <property type="project" value="EnsemblMetazoa"/>
</dbReference>
<evidence type="ECO:0000256" key="7">
    <source>
        <dbReference type="ARBA" id="ARBA00023306"/>
    </source>
</evidence>
<dbReference type="SUPFAM" id="SSF52113">
    <property type="entry name" value="BRCT domain"/>
    <property type="match status" value="1"/>
</dbReference>
<organism evidence="12">
    <name type="scientific">Drosophila persimilis</name>
    <name type="common">Fruit fly</name>
    <dbReference type="NCBI Taxonomy" id="7234"/>
    <lineage>
        <taxon>Eukaryota</taxon>
        <taxon>Metazoa</taxon>
        <taxon>Ecdysozoa</taxon>
        <taxon>Arthropoda</taxon>
        <taxon>Hexapoda</taxon>
        <taxon>Insecta</taxon>
        <taxon>Pterygota</taxon>
        <taxon>Neoptera</taxon>
        <taxon>Endopterygota</taxon>
        <taxon>Diptera</taxon>
        <taxon>Brachycera</taxon>
        <taxon>Muscomorpha</taxon>
        <taxon>Ephydroidea</taxon>
        <taxon>Drosophilidae</taxon>
        <taxon>Drosophila</taxon>
        <taxon>Sophophora</taxon>
    </lineage>
</organism>
<dbReference type="GO" id="GO:0008630">
    <property type="term" value="P:intrinsic apoptotic signaling pathway in response to DNA damage"/>
    <property type="evidence" value="ECO:0007669"/>
    <property type="project" value="EnsemblMetazoa"/>
</dbReference>
<feature type="compositionally biased region" description="Low complexity" evidence="9">
    <location>
        <begin position="560"/>
        <end position="572"/>
    </location>
</feature>
<dbReference type="EMBL" id="CH479240">
    <property type="protein sequence ID" value="EDW37556.1"/>
    <property type="molecule type" value="Genomic_DNA"/>
</dbReference>
<dbReference type="InterPro" id="IPR032429">
    <property type="entry name" value="Nibrin_BRCT2"/>
</dbReference>
<evidence type="ECO:0000256" key="3">
    <source>
        <dbReference type="ARBA" id="ARBA00022454"/>
    </source>
</evidence>
<dbReference type="CDD" id="cd22667">
    <property type="entry name" value="FHA_NBN"/>
    <property type="match status" value="1"/>
</dbReference>
<dbReference type="AlphaFoldDB" id="B4HAF8"/>
<feature type="compositionally biased region" description="Basic and acidic residues" evidence="9">
    <location>
        <begin position="399"/>
        <end position="408"/>
    </location>
</feature>
<dbReference type="Gene3D" id="3.40.50.10980">
    <property type="entry name" value="Nibrin, BRCT2 domain"/>
    <property type="match status" value="1"/>
</dbReference>
<dbReference type="InterPro" id="IPR036420">
    <property type="entry name" value="BRCT_dom_sf"/>
</dbReference>
<evidence type="ECO:0000313" key="12">
    <source>
        <dbReference type="Proteomes" id="UP000008744"/>
    </source>
</evidence>
<feature type="compositionally biased region" description="Basic and acidic residues" evidence="9">
    <location>
        <begin position="463"/>
        <end position="485"/>
    </location>
</feature>
<dbReference type="OMA" id="IQVRMCN"/>
<dbReference type="Pfam" id="PF16508">
    <property type="entry name" value="NIBRIN_BRCT_II"/>
    <property type="match status" value="1"/>
</dbReference>
<evidence type="ECO:0000256" key="1">
    <source>
        <dbReference type="ARBA" id="ARBA00004123"/>
    </source>
</evidence>
<dbReference type="InterPro" id="IPR000253">
    <property type="entry name" value="FHA_dom"/>
</dbReference>
<keyword evidence="3" id="KW-0158">Chromosome</keyword>
<evidence type="ECO:0000313" key="11">
    <source>
        <dbReference type="EMBL" id="EDW37556.1"/>
    </source>
</evidence>
<keyword evidence="12" id="KW-1185">Reference proteome</keyword>
<evidence type="ECO:0000256" key="4">
    <source>
        <dbReference type="ARBA" id="ARBA00022763"/>
    </source>
</evidence>
<feature type="compositionally biased region" description="Basic and acidic residues" evidence="9">
    <location>
        <begin position="597"/>
        <end position="615"/>
    </location>
</feature>
<keyword evidence="4" id="KW-0227">DNA damage</keyword>
<dbReference type="InterPro" id="IPR043014">
    <property type="entry name" value="Nibrin_BRCT2_sf"/>
</dbReference>
<dbReference type="SMART" id="SM00240">
    <property type="entry name" value="FHA"/>
    <property type="match status" value="1"/>
</dbReference>
<dbReference type="HOGENOM" id="CLU_371846_0_0_1"/>
<evidence type="ECO:0000259" key="10">
    <source>
        <dbReference type="PROSITE" id="PS50006"/>
    </source>
</evidence>
<dbReference type="eggNOG" id="ENOG502QQ7Y">
    <property type="taxonomic scope" value="Eukaryota"/>
</dbReference>
<feature type="compositionally biased region" description="Basic and acidic residues" evidence="9">
    <location>
        <begin position="353"/>
        <end position="366"/>
    </location>
</feature>
<feature type="region of interest" description="Disordered" evidence="9">
    <location>
        <begin position="335"/>
        <end position="634"/>
    </location>
</feature>
<sequence length="792" mass="89225">MACFVFQDEKFVLLPNKPVYTVGRLSTDLILIEDLSISRTHVRLHLPSEKDGELQIEDVGSKYGTFLNNDIPRNKKMATNTLTPLPVGFRVRFGATTNIWQVRQMELVTTASALTHAQVFELTELIGSMGGSVVPNWTDECSYLTMNEATVTVKLLHALLENKPIVTFAFWRKLLAAAKSIHVREGWPQPKDYQPTNLDLTWRPERTTLFADKTFIFMNRRHFEIYGAVVRKAGATCKDLNSGVRKTFLTKKDVVVIQYVPSTQSQSTETINSIQDILEQSGLRIIQEYEIGMALLHCSTKEFCNPSHKLIGDSMTTTESMTSSFHCSVLVANTERSESTAGPVSELVVPESDVYKMEPESDKPETEPTVPKSSQQKRCREIIVDSSDEEQEKTKKKRSMELPSEKPKPRNRNAILVDSSDEEQTEKPTVRARPKSRVVLVNSSDEENNISSKPTAATRQSTRGKENSENVDNKKEPEKKSESPRRSSRNQAKATLSVAVESDEDDFPLFQFKNNLQKEQPQKPAGTSVLPNSAEKTANPPARIRVINFLEKSQPQKTAPQPSQSRSQSQTQPRKRLRLDLINESDSDDGDQLFKFSDSKKKMKKAEEHANEDSNHGLFNFHSQNQSEEDYQNQDDVLTEPFRPEVIDKPKSKYVVVQPKGLPRKVDISGWLSCSRLHDEVKPEPNVSGNMEAAPVGDEVNLEQSIKQDPDADEAHTKWLASIQDSIQVRLCAMNITARPHDDVDAAPDDSVSKYNGRKNFKKFVKKTNPHPHQQVLSLKRLQLADGIASCL</sequence>
<dbReference type="GO" id="GO:0005694">
    <property type="term" value="C:chromosome"/>
    <property type="evidence" value="ECO:0007669"/>
    <property type="project" value="UniProtKB-SubCell"/>
</dbReference>
<evidence type="ECO:0000256" key="2">
    <source>
        <dbReference type="ARBA" id="ARBA00004286"/>
    </source>
</evidence>
<dbReference type="Pfam" id="PF00498">
    <property type="entry name" value="FHA"/>
    <property type="match status" value="1"/>
</dbReference>
<reference evidence="11 12" key="1">
    <citation type="journal article" date="2007" name="Nature">
        <title>Evolution of genes and genomes on the Drosophila phylogeny.</title>
        <authorList>
            <consortium name="Drosophila 12 Genomes Consortium"/>
            <person name="Clark A.G."/>
            <person name="Eisen M.B."/>
            <person name="Smith D.R."/>
            <person name="Bergman C.M."/>
            <person name="Oliver B."/>
            <person name="Markow T.A."/>
            <person name="Kaufman T.C."/>
            <person name="Kellis M."/>
            <person name="Gelbart W."/>
            <person name="Iyer V.N."/>
            <person name="Pollard D.A."/>
            <person name="Sackton T.B."/>
            <person name="Larracuente A.M."/>
            <person name="Singh N.D."/>
            <person name="Abad J.P."/>
            <person name="Abt D.N."/>
            <person name="Adryan B."/>
            <person name="Aguade M."/>
            <person name="Akashi H."/>
            <person name="Anderson W.W."/>
            <person name="Aquadro C.F."/>
            <person name="Ardell D.H."/>
            <person name="Arguello R."/>
            <person name="Artieri C.G."/>
            <person name="Barbash D.A."/>
            <person name="Barker D."/>
            <person name="Barsanti P."/>
            <person name="Batterham P."/>
            <person name="Batzoglou S."/>
            <person name="Begun D."/>
            <person name="Bhutkar A."/>
            <person name="Blanco E."/>
            <person name="Bosak S.A."/>
            <person name="Bradley R.K."/>
            <person name="Brand A.D."/>
            <person name="Brent M.R."/>
            <person name="Brooks A.N."/>
            <person name="Brown R.H."/>
            <person name="Butlin R.K."/>
            <person name="Caggese C."/>
            <person name="Calvi B.R."/>
            <person name="Bernardo de Carvalho A."/>
            <person name="Caspi A."/>
            <person name="Castrezana S."/>
            <person name="Celniker S.E."/>
            <person name="Chang J.L."/>
            <person name="Chapple C."/>
            <person name="Chatterji S."/>
            <person name="Chinwalla A."/>
            <person name="Civetta A."/>
            <person name="Clifton S.W."/>
            <person name="Comeron J.M."/>
            <person name="Costello J.C."/>
            <person name="Coyne J.A."/>
            <person name="Daub J."/>
            <person name="David R.G."/>
            <person name="Delcher A.L."/>
            <person name="Delehaunty K."/>
            <person name="Do C.B."/>
            <person name="Ebling H."/>
            <person name="Edwards K."/>
            <person name="Eickbush T."/>
            <person name="Evans J.D."/>
            <person name="Filipski A."/>
            <person name="Findeiss S."/>
            <person name="Freyhult E."/>
            <person name="Fulton L."/>
            <person name="Fulton R."/>
            <person name="Garcia A.C."/>
            <person name="Gardiner A."/>
            <person name="Garfield D.A."/>
            <person name="Garvin B.E."/>
            <person name="Gibson G."/>
            <person name="Gilbert D."/>
            <person name="Gnerre S."/>
            <person name="Godfrey J."/>
            <person name="Good R."/>
            <person name="Gotea V."/>
            <person name="Gravely B."/>
            <person name="Greenberg A.J."/>
            <person name="Griffiths-Jones S."/>
            <person name="Gross S."/>
            <person name="Guigo R."/>
            <person name="Gustafson E.A."/>
            <person name="Haerty W."/>
            <person name="Hahn M.W."/>
            <person name="Halligan D.L."/>
            <person name="Halpern A.L."/>
            <person name="Halter G.M."/>
            <person name="Han M.V."/>
            <person name="Heger A."/>
            <person name="Hillier L."/>
            <person name="Hinrichs A.S."/>
            <person name="Holmes I."/>
            <person name="Hoskins R.A."/>
            <person name="Hubisz M.J."/>
            <person name="Hultmark D."/>
            <person name="Huntley M.A."/>
            <person name="Jaffe D.B."/>
            <person name="Jagadeeshan S."/>
            <person name="Jeck W.R."/>
            <person name="Johnson J."/>
            <person name="Jones C.D."/>
            <person name="Jordan W.C."/>
            <person name="Karpen G.H."/>
            <person name="Kataoka E."/>
            <person name="Keightley P.D."/>
            <person name="Kheradpour P."/>
            <person name="Kirkness E.F."/>
            <person name="Koerich L.B."/>
            <person name="Kristiansen K."/>
            <person name="Kudrna D."/>
            <person name="Kulathinal R.J."/>
            <person name="Kumar S."/>
            <person name="Kwok R."/>
            <person name="Lander E."/>
            <person name="Langley C.H."/>
            <person name="Lapoint R."/>
            <person name="Lazzaro B.P."/>
            <person name="Lee S.J."/>
            <person name="Levesque L."/>
            <person name="Li R."/>
            <person name="Lin C.F."/>
            <person name="Lin M.F."/>
            <person name="Lindblad-Toh K."/>
            <person name="Llopart A."/>
            <person name="Long M."/>
            <person name="Low L."/>
            <person name="Lozovsky E."/>
            <person name="Lu J."/>
            <person name="Luo M."/>
            <person name="Machado C.A."/>
            <person name="Makalowski W."/>
            <person name="Marzo M."/>
            <person name="Matsuda M."/>
            <person name="Matzkin L."/>
            <person name="McAllister B."/>
            <person name="McBride C.S."/>
            <person name="McKernan B."/>
            <person name="McKernan K."/>
            <person name="Mendez-Lago M."/>
            <person name="Minx P."/>
            <person name="Mollenhauer M.U."/>
            <person name="Montooth K."/>
            <person name="Mount S.M."/>
            <person name="Mu X."/>
            <person name="Myers E."/>
            <person name="Negre B."/>
            <person name="Newfeld S."/>
            <person name="Nielsen R."/>
            <person name="Noor M.A."/>
            <person name="O'Grady P."/>
            <person name="Pachter L."/>
            <person name="Papaceit M."/>
            <person name="Parisi M.J."/>
            <person name="Parisi M."/>
            <person name="Parts L."/>
            <person name="Pedersen J.S."/>
            <person name="Pesole G."/>
            <person name="Phillippy A.M."/>
            <person name="Ponting C.P."/>
            <person name="Pop M."/>
            <person name="Porcelli D."/>
            <person name="Powell J.R."/>
            <person name="Prohaska S."/>
            <person name="Pruitt K."/>
            <person name="Puig M."/>
            <person name="Quesneville H."/>
            <person name="Ram K.R."/>
            <person name="Rand D."/>
            <person name="Rasmussen M.D."/>
            <person name="Reed L.K."/>
            <person name="Reenan R."/>
            <person name="Reily A."/>
            <person name="Remington K.A."/>
            <person name="Rieger T.T."/>
            <person name="Ritchie M.G."/>
            <person name="Robin C."/>
            <person name="Rogers Y.H."/>
            <person name="Rohde C."/>
            <person name="Rozas J."/>
            <person name="Rubenfield M.J."/>
            <person name="Ruiz A."/>
            <person name="Russo S."/>
            <person name="Salzberg S.L."/>
            <person name="Sanchez-Gracia A."/>
            <person name="Saranga D.J."/>
            <person name="Sato H."/>
            <person name="Schaeffer S.W."/>
            <person name="Schatz M.C."/>
            <person name="Schlenke T."/>
            <person name="Schwartz R."/>
            <person name="Segarra C."/>
            <person name="Singh R.S."/>
            <person name="Sirot L."/>
            <person name="Sirota M."/>
            <person name="Sisneros N.B."/>
            <person name="Smith C.D."/>
            <person name="Smith T.F."/>
            <person name="Spieth J."/>
            <person name="Stage D.E."/>
            <person name="Stark A."/>
            <person name="Stephan W."/>
            <person name="Strausberg R.L."/>
            <person name="Strempel S."/>
            <person name="Sturgill D."/>
            <person name="Sutton G."/>
            <person name="Sutton G.G."/>
            <person name="Tao W."/>
            <person name="Teichmann S."/>
            <person name="Tobari Y.N."/>
            <person name="Tomimura Y."/>
            <person name="Tsolas J.M."/>
            <person name="Valente V.L."/>
            <person name="Venter E."/>
            <person name="Venter J.C."/>
            <person name="Vicario S."/>
            <person name="Vieira F.G."/>
            <person name="Vilella A.J."/>
            <person name="Villasante A."/>
            <person name="Walenz B."/>
            <person name="Wang J."/>
            <person name="Wasserman M."/>
            <person name="Watts T."/>
            <person name="Wilson D."/>
            <person name="Wilson R.K."/>
            <person name="Wing R.A."/>
            <person name="Wolfner M.F."/>
            <person name="Wong A."/>
            <person name="Wong G.K."/>
            <person name="Wu C.I."/>
            <person name="Wu G."/>
            <person name="Yamamoto D."/>
            <person name="Yang H.P."/>
            <person name="Yang S.P."/>
            <person name="Yorke J.A."/>
            <person name="Yoshida K."/>
            <person name="Zdobnov E."/>
            <person name="Zhang P."/>
            <person name="Zhang Y."/>
            <person name="Zimin A.V."/>
            <person name="Baldwin J."/>
            <person name="Abdouelleil A."/>
            <person name="Abdulkadir J."/>
            <person name="Abebe A."/>
            <person name="Abera B."/>
            <person name="Abreu J."/>
            <person name="Acer S.C."/>
            <person name="Aftuck L."/>
            <person name="Alexander A."/>
            <person name="An P."/>
            <person name="Anderson E."/>
            <person name="Anderson S."/>
            <person name="Arachi H."/>
            <person name="Azer M."/>
            <person name="Bachantsang P."/>
            <person name="Barry A."/>
            <person name="Bayul T."/>
            <person name="Berlin A."/>
            <person name="Bessette D."/>
            <person name="Bloom T."/>
            <person name="Blye J."/>
            <person name="Boguslavskiy L."/>
            <person name="Bonnet C."/>
            <person name="Boukhgalter B."/>
            <person name="Bourzgui I."/>
            <person name="Brown A."/>
            <person name="Cahill P."/>
            <person name="Channer S."/>
            <person name="Cheshatsang Y."/>
            <person name="Chuda L."/>
            <person name="Citroen M."/>
            <person name="Collymore A."/>
            <person name="Cooke P."/>
            <person name="Costello M."/>
            <person name="D'Aco K."/>
            <person name="Daza R."/>
            <person name="De Haan G."/>
            <person name="DeGray S."/>
            <person name="DeMaso C."/>
            <person name="Dhargay N."/>
            <person name="Dooley K."/>
            <person name="Dooley E."/>
            <person name="Doricent M."/>
            <person name="Dorje P."/>
            <person name="Dorjee K."/>
            <person name="Dupes A."/>
            <person name="Elong R."/>
            <person name="Falk J."/>
            <person name="Farina A."/>
            <person name="Faro S."/>
            <person name="Ferguson D."/>
            <person name="Fisher S."/>
            <person name="Foley C.D."/>
            <person name="Franke A."/>
            <person name="Friedrich D."/>
            <person name="Gadbois L."/>
            <person name="Gearin G."/>
            <person name="Gearin C.R."/>
            <person name="Giannoukos G."/>
            <person name="Goode T."/>
            <person name="Graham J."/>
            <person name="Grandbois E."/>
            <person name="Grewal S."/>
            <person name="Gyaltsen K."/>
            <person name="Hafez N."/>
            <person name="Hagos B."/>
            <person name="Hall J."/>
            <person name="Henson C."/>
            <person name="Hollinger A."/>
            <person name="Honan T."/>
            <person name="Huard M.D."/>
            <person name="Hughes L."/>
            <person name="Hurhula B."/>
            <person name="Husby M.E."/>
            <person name="Kamat A."/>
            <person name="Kanga B."/>
            <person name="Kashin S."/>
            <person name="Khazanovich D."/>
            <person name="Kisner P."/>
            <person name="Lance K."/>
            <person name="Lara M."/>
            <person name="Lee W."/>
            <person name="Lennon N."/>
            <person name="Letendre F."/>
            <person name="LeVine R."/>
            <person name="Lipovsky A."/>
            <person name="Liu X."/>
            <person name="Liu J."/>
            <person name="Liu S."/>
            <person name="Lokyitsang T."/>
            <person name="Lokyitsang Y."/>
            <person name="Lubonja R."/>
            <person name="Lui A."/>
            <person name="MacDonald P."/>
            <person name="Magnisalis V."/>
            <person name="Maru K."/>
            <person name="Matthews C."/>
            <person name="McCusker W."/>
            <person name="McDonough S."/>
            <person name="Mehta T."/>
            <person name="Meldrim J."/>
            <person name="Meneus L."/>
            <person name="Mihai O."/>
            <person name="Mihalev A."/>
            <person name="Mihova T."/>
            <person name="Mittelman R."/>
            <person name="Mlenga V."/>
            <person name="Montmayeur A."/>
            <person name="Mulrain L."/>
            <person name="Navidi A."/>
            <person name="Naylor J."/>
            <person name="Negash T."/>
            <person name="Nguyen T."/>
            <person name="Nguyen N."/>
            <person name="Nicol R."/>
            <person name="Norbu C."/>
            <person name="Norbu N."/>
            <person name="Novod N."/>
            <person name="O'Neill B."/>
            <person name="Osman S."/>
            <person name="Markiewicz E."/>
            <person name="Oyono O.L."/>
            <person name="Patti C."/>
            <person name="Phunkhang P."/>
            <person name="Pierre F."/>
            <person name="Priest M."/>
            <person name="Raghuraman S."/>
            <person name="Rege F."/>
            <person name="Reyes R."/>
            <person name="Rise C."/>
            <person name="Rogov P."/>
            <person name="Ross K."/>
            <person name="Ryan E."/>
            <person name="Settipalli S."/>
            <person name="Shea T."/>
            <person name="Sherpa N."/>
            <person name="Shi L."/>
            <person name="Shih D."/>
            <person name="Sparrow T."/>
            <person name="Spaulding J."/>
            <person name="Stalker J."/>
            <person name="Stange-Thomann N."/>
            <person name="Stavropoulos S."/>
            <person name="Stone C."/>
            <person name="Strader C."/>
            <person name="Tesfaye S."/>
            <person name="Thomson T."/>
            <person name="Thoulutsang Y."/>
            <person name="Thoulutsang D."/>
            <person name="Topham K."/>
            <person name="Topping I."/>
            <person name="Tsamla T."/>
            <person name="Vassiliev H."/>
            <person name="Vo A."/>
            <person name="Wangchuk T."/>
            <person name="Wangdi T."/>
            <person name="Weiand M."/>
            <person name="Wilkinson J."/>
            <person name="Wilson A."/>
            <person name="Yadav S."/>
            <person name="Young G."/>
            <person name="Yu Q."/>
            <person name="Zembek L."/>
            <person name="Zhong D."/>
            <person name="Zimmer A."/>
            <person name="Zwirko Z."/>
            <person name="Jaffe D.B."/>
            <person name="Alvarez P."/>
            <person name="Brockman W."/>
            <person name="Butler J."/>
            <person name="Chin C."/>
            <person name="Gnerre S."/>
            <person name="Grabherr M."/>
            <person name="Kleber M."/>
            <person name="Mauceli E."/>
            <person name="MacCallum I."/>
        </authorList>
    </citation>
    <scope>NUCLEOTIDE SEQUENCE [LARGE SCALE GENOMIC DNA]</scope>
    <source>
        <strain evidence="12">MSH-3 / Tucson 14011-0111.49</strain>
    </source>
</reference>
<dbReference type="CDD" id="cd17741">
    <property type="entry name" value="BRCT_nibrin"/>
    <property type="match status" value="1"/>
</dbReference>
<feature type="domain" description="FHA" evidence="10">
    <location>
        <begin position="20"/>
        <end position="69"/>
    </location>
</feature>
<dbReference type="InterPro" id="IPR040227">
    <property type="entry name" value="Nibrin-rel"/>
</dbReference>
<dbReference type="InterPro" id="IPR008984">
    <property type="entry name" value="SMAD_FHA_dom_sf"/>
</dbReference>
<dbReference type="PROSITE" id="PS50006">
    <property type="entry name" value="FHA_DOMAIN"/>
    <property type="match status" value="1"/>
</dbReference>
<gene>
    <name evidence="11" type="primary">Dper\GL16334</name>
    <name evidence="11" type="ORF">Dper_GL16334</name>
</gene>
<dbReference type="Gene3D" id="2.60.200.20">
    <property type="match status" value="1"/>
</dbReference>
<comment type="similarity">
    <text evidence="8">Belongs to the Nibrin family.</text>
</comment>
<keyword evidence="6" id="KW-0539">Nucleus</keyword>
<dbReference type="SUPFAM" id="SSF49879">
    <property type="entry name" value="SMAD/FHA domain"/>
    <property type="match status" value="1"/>
</dbReference>
<dbReference type="InterPro" id="IPR001357">
    <property type="entry name" value="BRCT_dom"/>
</dbReference>
<dbReference type="Proteomes" id="UP000008744">
    <property type="component" value="Unassembled WGS sequence"/>
</dbReference>
<keyword evidence="7" id="KW-0131">Cell cycle</keyword>
<dbReference type="KEGG" id="dpe:6602780"/>
<dbReference type="GO" id="GO:0030870">
    <property type="term" value="C:Mre11 complex"/>
    <property type="evidence" value="ECO:0007669"/>
    <property type="project" value="EnsemblMetazoa"/>
</dbReference>
<dbReference type="OrthoDB" id="552194at2759"/>
<dbReference type="GO" id="GO:0003684">
    <property type="term" value="F:damaged DNA binding"/>
    <property type="evidence" value="ECO:0007669"/>
    <property type="project" value="TreeGrafter"/>
</dbReference>
<evidence type="ECO:0000256" key="6">
    <source>
        <dbReference type="ARBA" id="ARBA00023242"/>
    </source>
</evidence>
<dbReference type="GO" id="GO:0000723">
    <property type="term" value="P:telomere maintenance"/>
    <property type="evidence" value="ECO:0007669"/>
    <property type="project" value="EnsemblMetazoa"/>
</dbReference>
<keyword evidence="5" id="KW-0234">DNA repair</keyword>
<feature type="compositionally biased region" description="Polar residues" evidence="9">
    <location>
        <begin position="449"/>
        <end position="461"/>
    </location>
</feature>
<name>B4HAF8_DROPE</name>
<evidence type="ECO:0000256" key="5">
    <source>
        <dbReference type="ARBA" id="ARBA00023204"/>
    </source>
</evidence>
<accession>B4HAF8</accession>
<dbReference type="GO" id="GO:0045003">
    <property type="term" value="P:double-strand break repair via synthesis-dependent strand annealing"/>
    <property type="evidence" value="ECO:0007669"/>
    <property type="project" value="EnsemblMetazoa"/>
</dbReference>